<evidence type="ECO:0000313" key="2">
    <source>
        <dbReference type="EMBL" id="QNP54831.1"/>
    </source>
</evidence>
<dbReference type="Pfam" id="PF10040">
    <property type="entry name" value="CRISPR_Cas6"/>
    <property type="match status" value="1"/>
</dbReference>
<organism evidence="2 3">
    <name type="scientific">Tessaracoccus defluvii</name>
    <dbReference type="NCBI Taxonomy" id="1285901"/>
    <lineage>
        <taxon>Bacteria</taxon>
        <taxon>Bacillati</taxon>
        <taxon>Actinomycetota</taxon>
        <taxon>Actinomycetes</taxon>
        <taxon>Propionibacteriales</taxon>
        <taxon>Propionibacteriaceae</taxon>
        <taxon>Tessaracoccus</taxon>
    </lineage>
</organism>
<protein>
    <submittedName>
        <fullName evidence="2">CRISPR system precrRNA processing endoribonuclease RAMP protein Cas6</fullName>
    </submittedName>
</protein>
<feature type="domain" description="CRISPR-associated protein Cas6 C-terminal" evidence="1">
    <location>
        <begin position="112"/>
        <end position="224"/>
    </location>
</feature>
<dbReference type="Proteomes" id="UP000516117">
    <property type="component" value="Chromosome"/>
</dbReference>
<dbReference type="RefSeq" id="WP_187719967.1">
    <property type="nucleotide sequence ID" value="NZ_BAABBL010000018.1"/>
</dbReference>
<name>A0A7H0H2R5_9ACTN</name>
<evidence type="ECO:0000259" key="1">
    <source>
        <dbReference type="Pfam" id="PF10040"/>
    </source>
</evidence>
<dbReference type="InterPro" id="IPR019267">
    <property type="entry name" value="CRISPR-assoc_Cas6_C"/>
</dbReference>
<reference evidence="2 3" key="1">
    <citation type="submission" date="2020-08" db="EMBL/GenBank/DDBJ databases">
        <title>Genome sequence of Tessaracoccus defluvii JCM 17540T.</title>
        <authorList>
            <person name="Hyun D.-W."/>
            <person name="Bae J.-W."/>
        </authorList>
    </citation>
    <scope>NUCLEOTIDE SEQUENCE [LARGE SCALE GENOMIC DNA]</scope>
    <source>
        <strain evidence="2 3">JCM 17540</strain>
    </source>
</reference>
<keyword evidence="3" id="KW-1185">Reference proteome</keyword>
<proteinExistence type="predicted"/>
<accession>A0A7H0H2R5</accession>
<evidence type="ECO:0000313" key="3">
    <source>
        <dbReference type="Proteomes" id="UP000516117"/>
    </source>
</evidence>
<dbReference type="AlphaFoldDB" id="A0A7H0H2R5"/>
<dbReference type="EMBL" id="CP060789">
    <property type="protein sequence ID" value="QNP54831.1"/>
    <property type="molecule type" value="Genomic_DNA"/>
</dbReference>
<gene>
    <name evidence="2" type="primary">cas6</name>
    <name evidence="2" type="ORF">H9L22_11015</name>
</gene>
<dbReference type="KEGG" id="tdf:H9L22_11015"/>
<dbReference type="Gene3D" id="3.30.70.1900">
    <property type="match status" value="1"/>
</dbReference>
<sequence>MPLHVAAMPEQHHIHAAFSGWFDRDGDEPAVVSHDSVMKPYTLSPPSVQEHSVGVEVTTLTDEAEARLWTMAAATSSIRLGSERIRVGQPQRTLTATWGGLRAATPAREWTVEFLTPTAFRSGKNPHLLPTAGLILRSAQLAWNRYSPGPPIPLDRAILDAVMPVDLELTTGTIQIGARIQRGCLGWVTYRCADRVVSAHVAPLFGLLPYSGVGSHRIKGLGQVVVSASEPAAASRQAAAQ</sequence>
<dbReference type="CDD" id="cd21141">
    <property type="entry name" value="Cas6_III-like"/>
    <property type="match status" value="1"/>
</dbReference>